<name>A0A1A9Z0Z7_GLOPL</name>
<evidence type="ECO:0000256" key="7">
    <source>
        <dbReference type="ARBA" id="ARBA00022722"/>
    </source>
</evidence>
<reference evidence="16" key="1">
    <citation type="submission" date="2014-03" db="EMBL/GenBank/DDBJ databases">
        <authorList>
            <person name="Aksoy S."/>
            <person name="Warren W."/>
            <person name="Wilson R.K."/>
        </authorList>
    </citation>
    <scope>NUCLEOTIDE SEQUENCE [LARGE SCALE GENOMIC DNA]</scope>
    <source>
        <strain evidence="16">IAEA</strain>
    </source>
</reference>
<accession>A0A1A9Z0Z7</accession>
<dbReference type="GO" id="GO:0003887">
    <property type="term" value="F:DNA-directed DNA polymerase activity"/>
    <property type="evidence" value="ECO:0007669"/>
    <property type="project" value="UniProtKB-KW"/>
</dbReference>
<dbReference type="InterPro" id="IPR013520">
    <property type="entry name" value="Ribonucl_H"/>
</dbReference>
<evidence type="ECO:0000256" key="8">
    <source>
        <dbReference type="ARBA" id="ARBA00022723"/>
    </source>
</evidence>
<dbReference type="InterPro" id="IPR036397">
    <property type="entry name" value="RNaseH_sf"/>
</dbReference>
<dbReference type="PANTHER" id="PTHR30231:SF41">
    <property type="entry name" value="DNA POLYMERASE III SUBUNIT EPSILON"/>
    <property type="match status" value="1"/>
</dbReference>
<dbReference type="VEuPathDB" id="VectorBase:GPAI000634"/>
<keyword evidence="11" id="KW-0460">Magnesium</keyword>
<comment type="cofactor">
    <cofactor evidence="2">
        <name>Mg(2+)</name>
        <dbReference type="ChEBI" id="CHEBI:18420"/>
    </cofactor>
</comment>
<keyword evidence="8" id="KW-0479">Metal-binding</keyword>
<reference evidence="15" key="2">
    <citation type="submission" date="2020-05" db="UniProtKB">
        <authorList>
            <consortium name="EnsemblMetazoa"/>
        </authorList>
    </citation>
    <scope>IDENTIFICATION</scope>
    <source>
        <strain evidence="15">IAEA</strain>
    </source>
</reference>
<dbReference type="Gene3D" id="3.30.420.10">
    <property type="entry name" value="Ribonuclease H-like superfamily/Ribonuclease H"/>
    <property type="match status" value="1"/>
</dbReference>
<keyword evidence="6" id="KW-0235">DNA replication</keyword>
<keyword evidence="10" id="KW-0269">Exonuclease</keyword>
<dbReference type="InterPro" id="IPR006309">
    <property type="entry name" value="DnaQ_proteo"/>
</dbReference>
<keyword evidence="5" id="KW-0548">Nucleotidyltransferase</keyword>
<evidence type="ECO:0000256" key="13">
    <source>
        <dbReference type="ARBA" id="ARBA00023211"/>
    </source>
</evidence>
<evidence type="ECO:0000313" key="16">
    <source>
        <dbReference type="Proteomes" id="UP000092445"/>
    </source>
</evidence>
<comment type="cofactor">
    <cofactor evidence="1">
        <name>Mn(2+)</name>
        <dbReference type="ChEBI" id="CHEBI:29035"/>
    </cofactor>
</comment>
<dbReference type="NCBIfam" id="TIGR01406">
    <property type="entry name" value="dnaQ_proteo"/>
    <property type="match status" value="1"/>
</dbReference>
<dbReference type="InterPro" id="IPR006054">
    <property type="entry name" value="DnaQ"/>
</dbReference>
<dbReference type="PANTHER" id="PTHR30231">
    <property type="entry name" value="DNA POLYMERASE III SUBUNIT EPSILON"/>
    <property type="match status" value="1"/>
</dbReference>
<evidence type="ECO:0000256" key="3">
    <source>
        <dbReference type="ARBA" id="ARBA00020352"/>
    </source>
</evidence>
<protein>
    <recommendedName>
        <fullName evidence="3">DNA polymerase III subunit epsilon</fullName>
    </recommendedName>
</protein>
<dbReference type="GO" id="GO:0003677">
    <property type="term" value="F:DNA binding"/>
    <property type="evidence" value="ECO:0007669"/>
    <property type="project" value="InterPro"/>
</dbReference>
<evidence type="ECO:0000256" key="11">
    <source>
        <dbReference type="ARBA" id="ARBA00022842"/>
    </source>
</evidence>
<sequence>MQTQINRQIVLDTETTGINKYGPHYYNHKIIEIGAIEIVNRRFTNQCFHTYLKPNRPVEISAFKIHGISDEFLFDQPIFSDISEDFINFIKGSELIIHNANFDVGFINYELKLMQNNLQNITEICTITDTLKLARKIFPGKRNNLDALSERYGVNIEKRIMHGALLDAEILSHVYLLMTGAYLDNASLPNIPVPEKQSKHKDPEITGLSQLNNVSRTKPKVGRKLWYN</sequence>
<dbReference type="NCBIfam" id="TIGR00573">
    <property type="entry name" value="dnaq"/>
    <property type="match status" value="1"/>
</dbReference>
<dbReference type="EnsemblMetazoa" id="GPAI000634-RA">
    <property type="protein sequence ID" value="GPAI000634-PA"/>
    <property type="gene ID" value="GPAI000634"/>
</dbReference>
<dbReference type="STRING" id="7398.A0A1A9Z0Z7"/>
<dbReference type="Pfam" id="PF00929">
    <property type="entry name" value="RNase_T"/>
    <property type="match status" value="1"/>
</dbReference>
<evidence type="ECO:0000313" key="15">
    <source>
        <dbReference type="EnsemblMetazoa" id="GPAI000634-PA"/>
    </source>
</evidence>
<dbReference type="GO" id="GO:0005829">
    <property type="term" value="C:cytosol"/>
    <property type="evidence" value="ECO:0007669"/>
    <property type="project" value="TreeGrafter"/>
</dbReference>
<dbReference type="Proteomes" id="UP000092445">
    <property type="component" value="Unassembled WGS sequence"/>
</dbReference>
<evidence type="ECO:0000256" key="10">
    <source>
        <dbReference type="ARBA" id="ARBA00022839"/>
    </source>
</evidence>
<proteinExistence type="predicted"/>
<dbReference type="GO" id="GO:0008408">
    <property type="term" value="F:3'-5' exonuclease activity"/>
    <property type="evidence" value="ECO:0007669"/>
    <property type="project" value="TreeGrafter"/>
</dbReference>
<keyword evidence="16" id="KW-1185">Reference proteome</keyword>
<evidence type="ECO:0000259" key="14">
    <source>
        <dbReference type="SMART" id="SM00479"/>
    </source>
</evidence>
<dbReference type="GO" id="GO:0045004">
    <property type="term" value="P:DNA replication proofreading"/>
    <property type="evidence" value="ECO:0007669"/>
    <property type="project" value="TreeGrafter"/>
</dbReference>
<keyword evidence="9" id="KW-0378">Hydrolase</keyword>
<keyword evidence="4" id="KW-0808">Transferase</keyword>
<evidence type="ECO:0000256" key="4">
    <source>
        <dbReference type="ARBA" id="ARBA00022679"/>
    </source>
</evidence>
<evidence type="ECO:0000256" key="5">
    <source>
        <dbReference type="ARBA" id="ARBA00022695"/>
    </source>
</evidence>
<dbReference type="NCBIfam" id="NF004316">
    <property type="entry name" value="PRK05711.1"/>
    <property type="match status" value="1"/>
</dbReference>
<evidence type="ECO:0000256" key="9">
    <source>
        <dbReference type="ARBA" id="ARBA00022801"/>
    </source>
</evidence>
<evidence type="ECO:0000256" key="12">
    <source>
        <dbReference type="ARBA" id="ARBA00022932"/>
    </source>
</evidence>
<keyword evidence="12" id="KW-0239">DNA-directed DNA polymerase</keyword>
<organism evidence="15 16">
    <name type="scientific">Glossina pallidipes</name>
    <name type="common">Tsetse fly</name>
    <dbReference type="NCBI Taxonomy" id="7398"/>
    <lineage>
        <taxon>Eukaryota</taxon>
        <taxon>Metazoa</taxon>
        <taxon>Ecdysozoa</taxon>
        <taxon>Arthropoda</taxon>
        <taxon>Hexapoda</taxon>
        <taxon>Insecta</taxon>
        <taxon>Pterygota</taxon>
        <taxon>Neoptera</taxon>
        <taxon>Endopterygota</taxon>
        <taxon>Diptera</taxon>
        <taxon>Brachycera</taxon>
        <taxon>Muscomorpha</taxon>
        <taxon>Hippoboscoidea</taxon>
        <taxon>Glossinidae</taxon>
        <taxon>Glossina</taxon>
    </lineage>
</organism>
<feature type="domain" description="Exonuclease" evidence="14">
    <location>
        <begin position="7"/>
        <end position="184"/>
    </location>
</feature>
<dbReference type="CDD" id="cd06131">
    <property type="entry name" value="DNA_pol_III_epsilon_Ecoli_like"/>
    <property type="match status" value="1"/>
</dbReference>
<dbReference type="SMART" id="SM00479">
    <property type="entry name" value="EXOIII"/>
    <property type="match status" value="1"/>
</dbReference>
<dbReference type="GO" id="GO:0046872">
    <property type="term" value="F:metal ion binding"/>
    <property type="evidence" value="ECO:0007669"/>
    <property type="project" value="UniProtKB-KW"/>
</dbReference>
<dbReference type="FunFam" id="3.30.420.10:FF:000012">
    <property type="entry name" value="DNA polymerase III subunit epsilon"/>
    <property type="match status" value="1"/>
</dbReference>
<evidence type="ECO:0000256" key="6">
    <source>
        <dbReference type="ARBA" id="ARBA00022705"/>
    </source>
</evidence>
<dbReference type="InterPro" id="IPR012337">
    <property type="entry name" value="RNaseH-like_sf"/>
</dbReference>
<evidence type="ECO:0000256" key="2">
    <source>
        <dbReference type="ARBA" id="ARBA00001946"/>
    </source>
</evidence>
<dbReference type="AlphaFoldDB" id="A0A1A9Z0Z7"/>
<keyword evidence="13" id="KW-0464">Manganese</keyword>
<dbReference type="SUPFAM" id="SSF53098">
    <property type="entry name" value="Ribonuclease H-like"/>
    <property type="match status" value="1"/>
</dbReference>
<evidence type="ECO:0000256" key="1">
    <source>
        <dbReference type="ARBA" id="ARBA00001936"/>
    </source>
</evidence>
<keyword evidence="7" id="KW-0540">Nuclease</keyword>